<feature type="chain" id="PRO_5021819487" evidence="2">
    <location>
        <begin position="21"/>
        <end position="212"/>
    </location>
</feature>
<reference evidence="3 4" key="1">
    <citation type="submission" date="2019-07" db="EMBL/GenBank/DDBJ databases">
        <title>Finished genome of Venturia effusa.</title>
        <authorList>
            <person name="Young C.A."/>
            <person name="Cox M.P."/>
            <person name="Ganley A.R.D."/>
            <person name="David W.J."/>
        </authorList>
    </citation>
    <scope>NUCLEOTIDE SEQUENCE [LARGE SCALE GENOMIC DNA]</scope>
    <source>
        <strain evidence="4">albino</strain>
    </source>
</reference>
<dbReference type="AlphaFoldDB" id="A0A517KYG2"/>
<evidence type="ECO:0000313" key="4">
    <source>
        <dbReference type="Proteomes" id="UP000316270"/>
    </source>
</evidence>
<sequence>MFFSKTVLISVLGLSAFAAAAPLENGVAVEAAPTGACSWYEELLGHDCDDDEEAEVPSQHPSPRPVAPQPARGKPKGSENNNPFASQPQPYPNQPYTNQPYPNQNQPVSSQPIPTQPRPGQSNGVPAPTNPRPANAFQPRPANNPRPITAPKGDGTDKQGQSSWCDRPDPARRPASCGNGGTLGTSGTSAPLNTGSAPGWPTQDWGDLRPVQ</sequence>
<feature type="compositionally biased region" description="Low complexity" evidence="1">
    <location>
        <begin position="94"/>
        <end position="113"/>
    </location>
</feature>
<dbReference type="EMBL" id="CP042185">
    <property type="protein sequence ID" value="QDS68428.1"/>
    <property type="molecule type" value="Genomic_DNA"/>
</dbReference>
<organism evidence="3 4">
    <name type="scientific">Venturia effusa</name>
    <dbReference type="NCBI Taxonomy" id="50376"/>
    <lineage>
        <taxon>Eukaryota</taxon>
        <taxon>Fungi</taxon>
        <taxon>Dikarya</taxon>
        <taxon>Ascomycota</taxon>
        <taxon>Pezizomycotina</taxon>
        <taxon>Dothideomycetes</taxon>
        <taxon>Pleosporomycetidae</taxon>
        <taxon>Venturiales</taxon>
        <taxon>Venturiaceae</taxon>
        <taxon>Venturia</taxon>
    </lineage>
</organism>
<protein>
    <submittedName>
        <fullName evidence="3">Uncharacterized protein</fullName>
    </submittedName>
</protein>
<name>A0A517KYG2_9PEZI</name>
<feature type="signal peptide" evidence="2">
    <location>
        <begin position="1"/>
        <end position="20"/>
    </location>
</feature>
<evidence type="ECO:0000313" key="3">
    <source>
        <dbReference type="EMBL" id="QDS68428.1"/>
    </source>
</evidence>
<gene>
    <name evidence="3" type="ORF">FKW77_010795</name>
</gene>
<proteinExistence type="predicted"/>
<keyword evidence="2" id="KW-0732">Signal</keyword>
<dbReference type="Proteomes" id="UP000316270">
    <property type="component" value="Chromosome 1"/>
</dbReference>
<evidence type="ECO:0000256" key="1">
    <source>
        <dbReference type="SAM" id="MobiDB-lite"/>
    </source>
</evidence>
<accession>A0A517KYG2</accession>
<evidence type="ECO:0000256" key="2">
    <source>
        <dbReference type="SAM" id="SignalP"/>
    </source>
</evidence>
<keyword evidence="4" id="KW-1185">Reference proteome</keyword>
<feature type="region of interest" description="Disordered" evidence="1">
    <location>
        <begin position="50"/>
        <end position="212"/>
    </location>
</feature>
<dbReference type="OrthoDB" id="3944827at2759"/>